<feature type="compositionally biased region" description="Basic and acidic residues" evidence="4">
    <location>
        <begin position="2751"/>
        <end position="2779"/>
    </location>
</feature>
<dbReference type="PANTHER" id="PTHR32305">
    <property type="match status" value="1"/>
</dbReference>
<reference evidence="6 7" key="1">
    <citation type="submission" date="2023-11" db="EMBL/GenBank/DDBJ databases">
        <title>Actinomadura monticuli sp. nov., isolated from volcanic ash.</title>
        <authorList>
            <person name="Lee S.D."/>
            <person name="Yang H."/>
            <person name="Kim I.S."/>
        </authorList>
    </citation>
    <scope>NUCLEOTIDE SEQUENCE [LARGE SCALE GENOMIC DNA]</scope>
    <source>
        <strain evidence="6 7">DSM 45346</strain>
    </source>
</reference>
<keyword evidence="6" id="KW-0378">Hydrolase</keyword>
<feature type="region of interest" description="Disordered" evidence="4">
    <location>
        <begin position="1411"/>
        <end position="1433"/>
    </location>
</feature>
<dbReference type="InterPro" id="IPR050708">
    <property type="entry name" value="T6SS_VgrG/RHS"/>
</dbReference>
<dbReference type="PANTHER" id="PTHR32305:SF15">
    <property type="entry name" value="PROTEIN RHSA-RELATED"/>
    <property type="match status" value="1"/>
</dbReference>
<evidence type="ECO:0000313" key="7">
    <source>
        <dbReference type="Proteomes" id="UP001569904"/>
    </source>
</evidence>
<keyword evidence="6" id="KW-0540">Nuclease</keyword>
<keyword evidence="7" id="KW-1185">Reference proteome</keyword>
<dbReference type="Gene3D" id="3.40.570.10">
    <property type="entry name" value="Extracellular Endonuclease, subunit A"/>
    <property type="match status" value="1"/>
</dbReference>
<keyword evidence="3" id="KW-1015">Disulfide bond</keyword>
<feature type="region of interest" description="Disordered" evidence="4">
    <location>
        <begin position="2711"/>
        <end position="2808"/>
    </location>
</feature>
<dbReference type="Gene3D" id="2.180.10.10">
    <property type="entry name" value="RHS repeat-associated core"/>
    <property type="match status" value="4"/>
</dbReference>
<dbReference type="Pfam" id="PF25023">
    <property type="entry name" value="TEN_YD-shell"/>
    <property type="match status" value="3"/>
</dbReference>
<protein>
    <submittedName>
        <fullName evidence="6">DNA/RNA non-specific endonuclease</fullName>
    </submittedName>
</protein>
<feature type="compositionally biased region" description="Polar residues" evidence="4">
    <location>
        <begin position="90"/>
        <end position="106"/>
    </location>
</feature>
<dbReference type="NCBIfam" id="TIGR01643">
    <property type="entry name" value="YD_repeat_2x"/>
    <property type="match status" value="9"/>
</dbReference>
<feature type="compositionally biased region" description="Polar residues" evidence="4">
    <location>
        <begin position="139"/>
        <end position="151"/>
    </location>
</feature>
<dbReference type="Pfam" id="PF05593">
    <property type="entry name" value="RHS_repeat"/>
    <property type="match status" value="3"/>
</dbReference>
<keyword evidence="2" id="KW-0677">Repeat</keyword>
<dbReference type="NCBIfam" id="NF033679">
    <property type="entry name" value="DNRLRE_dom"/>
    <property type="match status" value="1"/>
</dbReference>
<keyword evidence="6" id="KW-0255">Endonuclease</keyword>
<dbReference type="InterPro" id="IPR031325">
    <property type="entry name" value="RHS_repeat"/>
</dbReference>
<evidence type="ECO:0000256" key="2">
    <source>
        <dbReference type="ARBA" id="ARBA00022737"/>
    </source>
</evidence>
<dbReference type="Pfam" id="PF13930">
    <property type="entry name" value="Endonuclea_NS_2"/>
    <property type="match status" value="1"/>
</dbReference>
<evidence type="ECO:0000313" key="6">
    <source>
        <dbReference type="EMBL" id="MFA1559072.1"/>
    </source>
</evidence>
<feature type="region of interest" description="Disordered" evidence="4">
    <location>
        <begin position="2851"/>
        <end position="2927"/>
    </location>
</feature>
<evidence type="ECO:0000256" key="1">
    <source>
        <dbReference type="ARBA" id="ARBA00022729"/>
    </source>
</evidence>
<evidence type="ECO:0000259" key="5">
    <source>
        <dbReference type="SMART" id="SM00560"/>
    </source>
</evidence>
<dbReference type="InterPro" id="IPR013783">
    <property type="entry name" value="Ig-like_fold"/>
</dbReference>
<feature type="region of interest" description="Disordered" evidence="4">
    <location>
        <begin position="1299"/>
        <end position="1320"/>
    </location>
</feature>
<dbReference type="InterPro" id="IPR045351">
    <property type="entry name" value="DUF6531"/>
</dbReference>
<dbReference type="InterPro" id="IPR006558">
    <property type="entry name" value="LamG-like"/>
</dbReference>
<proteinExistence type="predicted"/>
<dbReference type="RefSeq" id="WP_371946090.1">
    <property type="nucleotide sequence ID" value="NZ_JAXCEH010000040.1"/>
</dbReference>
<dbReference type="SUPFAM" id="SSF49899">
    <property type="entry name" value="Concanavalin A-like lectins/glucanases"/>
    <property type="match status" value="1"/>
</dbReference>
<dbReference type="InterPro" id="IPR044929">
    <property type="entry name" value="DNA/RNA_non-sp_Endonuclease_sf"/>
</dbReference>
<feature type="compositionally biased region" description="Polar residues" evidence="4">
    <location>
        <begin position="2476"/>
        <end position="2493"/>
    </location>
</feature>
<feature type="region of interest" description="Disordered" evidence="4">
    <location>
        <begin position="2471"/>
        <end position="2493"/>
    </location>
</feature>
<feature type="region of interest" description="Disordered" evidence="4">
    <location>
        <begin position="57"/>
        <end position="162"/>
    </location>
</feature>
<feature type="region of interest" description="Disordered" evidence="4">
    <location>
        <begin position="2213"/>
        <end position="2271"/>
    </location>
</feature>
<keyword evidence="1" id="KW-0732">Signal</keyword>
<feature type="compositionally biased region" description="Polar residues" evidence="4">
    <location>
        <begin position="2214"/>
        <end position="2231"/>
    </location>
</feature>
<dbReference type="InterPro" id="IPR044927">
    <property type="entry name" value="Endonuclea_NS_2"/>
</dbReference>
<organism evidence="6 7">
    <name type="scientific">Actinomadura chokoriensis</name>
    <dbReference type="NCBI Taxonomy" id="454156"/>
    <lineage>
        <taxon>Bacteria</taxon>
        <taxon>Bacillati</taxon>
        <taxon>Actinomycetota</taxon>
        <taxon>Actinomycetes</taxon>
        <taxon>Streptosporangiales</taxon>
        <taxon>Thermomonosporaceae</taxon>
        <taxon>Actinomadura</taxon>
    </lineage>
</organism>
<feature type="compositionally biased region" description="Basic and acidic residues" evidence="4">
    <location>
        <begin position="1417"/>
        <end position="1429"/>
    </location>
</feature>
<evidence type="ECO:0000256" key="3">
    <source>
        <dbReference type="ARBA" id="ARBA00023157"/>
    </source>
</evidence>
<accession>A0ABV4RA97</accession>
<feature type="compositionally biased region" description="Basic and acidic residues" evidence="4">
    <location>
        <begin position="113"/>
        <end position="137"/>
    </location>
</feature>
<dbReference type="Gene3D" id="2.60.120.200">
    <property type="match status" value="1"/>
</dbReference>
<dbReference type="Pfam" id="PF20148">
    <property type="entry name" value="DUF6531"/>
    <property type="match status" value="1"/>
</dbReference>
<evidence type="ECO:0000256" key="4">
    <source>
        <dbReference type="SAM" id="MobiDB-lite"/>
    </source>
</evidence>
<dbReference type="EMBL" id="JAXCEH010000040">
    <property type="protein sequence ID" value="MFA1559072.1"/>
    <property type="molecule type" value="Genomic_DNA"/>
</dbReference>
<dbReference type="NCBIfam" id="TIGR03696">
    <property type="entry name" value="Rhs_assc_core"/>
    <property type="match status" value="1"/>
</dbReference>
<feature type="region of interest" description="Disordered" evidence="4">
    <location>
        <begin position="1877"/>
        <end position="1896"/>
    </location>
</feature>
<dbReference type="GO" id="GO:0004519">
    <property type="term" value="F:endonuclease activity"/>
    <property type="evidence" value="ECO:0007669"/>
    <property type="project" value="UniProtKB-KW"/>
</dbReference>
<dbReference type="InterPro" id="IPR056823">
    <property type="entry name" value="TEN-like_YD-shell"/>
</dbReference>
<feature type="compositionally biased region" description="Pro residues" evidence="4">
    <location>
        <begin position="2723"/>
        <end position="2737"/>
    </location>
</feature>
<comment type="caution">
    <text evidence="6">The sequence shown here is derived from an EMBL/GenBank/DDBJ whole genome shotgun (WGS) entry which is preliminary data.</text>
</comment>
<dbReference type="Pfam" id="PF13385">
    <property type="entry name" value="Laminin_G_3"/>
    <property type="match status" value="1"/>
</dbReference>
<sequence>MVRPNRLIIGSRARLTGRFSMLFRSVAVVLVLLLVATLDSSGLGALSAWRDLPDPHGPKQAWGSAKGQGGDVPSAGRNRTEPKSLRSRYPLTTLTKSSRPPQNTASVVAPPKPEPDKVSGFDAKTSRELPERRDAHARTYTNADGTESTEVSPRPLNYRRQDGSWAPIDTRVVPVGAASGPGDVPSQGWRNAADSVDIRLAPAANAEPVVRIGLGGGQEVGYSLQNAKGTAGRAGERGVTYPGVRPDTDLKIDIGSGGVKETLVLRSPKASGTFVFPLALKGLTARLDGDRVVFTDASGRVKAVVPAGSMTDSAADPATSAKVSYSLVSVGGAPALQVKADPEWLADPARVFPVNVDPSVEISEATTSLTVTADGQTGGGQTLTIGPNSAAYLGFPGLSDKLKYHKIFGATLWMVNYDSATCRSRPVSVRPVTEAWAGTSGLKYPGPAVGKALVRQSFSYGHIELGATKSKCPTKAVTFNLGKGGRDLVQRWVNGTQSNYGLSVRDEATDSLGAKAFTGHDTVNPPRLIVTHSPYNASYAMPNPVPNPPVTQAQSGKVKVTVTNTGAETWTPSTYYLGYRVYDTKGKLVTQQRSADLTANVARGGKATLDAVIKPLKPGTYSIDFTMVHKGGPVFTDEQVPPIRLRIKIIDIAPVLQELYPPNGYQAPTLTPQLWATAIDLDAPPGSALSYKYEICEKAADGSAVNCFDSGYVPTYAWTVPAGSLSWNKTYLWRVFVKDAGNEVPSPRVMLQTTVPQPEITAQLAQGQDREFEPASGNYSTSVIDASVTTVGPDLSVERTYNSLDPRRDSAFGAGWTTQFDMRLAEDTDGSGNVVIGYPDGQQVRYGKNPDGTYAPPPGRQATLVAETGKWKLTDKAGTVFEFVGGRLTAVTDAAKHTITLTYDPLTGKLAKATATGGRTLAFTWSGGHVASVSTAPVDGTALTWAYTYSGDLLTKVCGPASRCTSYDYASGSHYRTTVLDDRPESYWRFGEEEGVGASSQVAVNLGKDGATYKNVTLKAAGALAGTDDTAAAFNGSSSQTELPAGTVKKSRDLAVEVWFKNTATGSGGPLIGYQDKPLDATSGTGVPLLYTGTDGKLHGQFWSDGTIAPMSSTKIVNDGKWHHAVLSAMGSTQTLYVDGQQVATLTGETPNHLALTQNQIGAAYASTPASWPGWGSAQRRFYNGTIDEVAIYHHPLGSAQVAAHYANALTAADQLTTTTLPSGKTATEVSYDTSQDRVSEYTDGNGGTWKIKTPTVYGGATDLRRAVEVRDPADRPYLYETDALTGHMIRVGIPMGLDVRDEDKPQPATPTATPSPTPTYVCTTPDPGDPSFCTDLPGNPGGVPDWMGMSIAGMGIRTFEYDDQGHPTKITNENGDSVGLTYDGRGNVLTRTACRTEDACHTARYTFPTVSNPSDPRNDLPTEYRDGRSTSATDTRYKTSYTYTTAGQLQVQTNPPGGGQVKYAYTAGIESAVGGGTMPNGLVLKETDPRGAETRYAYTSAGDLAQVTDPSGLVTKYTYDAIGRRKSATEISGSVPAGAATYYGYDGWSNITSVTEPSTTNAVTGAAQQQRTDYTYDADGNLTRTQISDTAGDEEPRITTYDYDDHNLIERVTDAYDHETGYDHDRFGNVTALVDAAGNRLEYAYTARNMLAEIRLRDFDGDPEGAPDPGDYLVVEARAYDYAGRLAATTDAMGRRTEYTYYGDDLLKATTLKNFRNSDGTKRDIVLSRYEYDGAGNATKHVADNGKKVAENVYDNVGRIESSTLDPTGLARRISYQYDVAGNVTQETKTGSPSNVPWATPVTNETTSYVYDTPGRVTQQVVNEGNISHITSFTYDERDLMTSVTDPRGNLDGADKSAYTTTYRYDEIGRQIAVTSPPVAAESEGNAPSTIRPESVTGFDAFDEHTESKDPLGNVTRIEYDRLGQPVKEIAPSYTPPGSSVSLTPTTTTFYDPIGQIEKVTDPRQNETRYTYDRLGRLQTVDEPSKDNDDRAKWQYAYTRTGQILSVIDPTGARTEATYDDLNRPLTSTAIERRPSPGAYTSGYTWDDAGNLTTSTTPSGAAMTNVYDTTGQQTKHIDAAGVVSQMGYDGQGQVVRSSDGLGRTARFAYSLGQLVSYSDLKPDGTELRKRTFAYGAAGHMTSSTDRLGHTTTYDYDAAGNLAKQVEPVGDTKTITTTFGYDAAGNRTRFTDGRGNATIYTINSLGLPEATIEPATTSHPAPTDRTWTTSYDEAGNPVRTTEPGGVVRTGTFDSQQRPLTETGTGGSAPAAQHTYAYDAGGQLTQVNAGAGTNRYSYDDRGQMLTAEGPSGAASMAYDADGQLITRTDNAGTSTFGYEKGRLKTRRDGITGITQTLRYDAAGYLDQVDYGAGRIRTFGYDDIGRVTSDTLENSAGATMASTAYTYDKCDRTTGRVTTDSNGGSDNETYKYDYAGRLVSSIADGQTTAFEWDDSGNRVRAGTSTATFDERNRRTIDGGTNYSYSPRGTLTSQTTAGQSQTYTFDAFDRLTAAGGTTYTYDGLDRLAGRNGTAFVYSGDGDQIVNDGTTHYSLGADDDVMATSQGSETRLVLSNTHGDLTGTFDPSSSLTGLADAVGYSAFGKPTVKAGSKPAVGYQGDWTDPDSGQVKMGARWYDPDSGTFLSRDSWDLDPTPKSVVANRYTYANADPLDQSDPTGHAAMPLCFSSLCQQEILPPWFCDSLYPQRPPQLPWTSHPIGDNAPDYFPRPTPYNPSPPRSWPAPTAKPRGPSPEELARRRTEKARKGAERDAKKNPRAIDPRLRKPRYANPGDHISDGARHRPRSGNSHDVVKDTAQSLRDMRAQAISGAGSIVGQISLAGSAPPRALPVEVPSTVGSVTPRAPASTVTVPEPDKSPVLLPLDPNGSSLLYPKTGTDWEPDPGRPAPGSDDDDGCRAFKQYQPLDSEGRATGARAQYCSAKDLEGGSEAKRSLFPSGWPRDAAGAPRNPRNAFSRGHLIGAQLGGNGSDLRNLFTIYQRMNNSSMKVYENAVRRAVEDESQQVYYEVRPIYLGHSARASAVHMSARGSGGLLFDVTIQNSKSIDRRHRVIFPWLH</sequence>
<feature type="domain" description="LamG-like jellyroll fold" evidence="5">
    <location>
        <begin position="1052"/>
        <end position="1200"/>
    </location>
</feature>
<gene>
    <name evidence="6" type="ORF">SM436_35725</name>
</gene>
<name>A0ABV4RA97_9ACTN</name>
<dbReference type="Gene3D" id="2.60.40.10">
    <property type="entry name" value="Immunoglobulins"/>
    <property type="match status" value="1"/>
</dbReference>
<dbReference type="SMART" id="SM00560">
    <property type="entry name" value="LamGL"/>
    <property type="match status" value="1"/>
</dbReference>
<dbReference type="Proteomes" id="UP001569904">
    <property type="component" value="Unassembled WGS sequence"/>
</dbReference>
<dbReference type="InterPro" id="IPR022385">
    <property type="entry name" value="Rhs_assc_core"/>
</dbReference>
<dbReference type="InterPro" id="IPR013320">
    <property type="entry name" value="ConA-like_dom_sf"/>
</dbReference>
<dbReference type="InterPro" id="IPR006530">
    <property type="entry name" value="YD"/>
</dbReference>
<feature type="compositionally biased region" description="Polar residues" evidence="4">
    <location>
        <begin position="2251"/>
        <end position="2262"/>
    </location>
</feature>